<dbReference type="Pfam" id="PF07866">
    <property type="entry name" value="DUF1653"/>
    <property type="match status" value="1"/>
</dbReference>
<dbReference type="InterPro" id="IPR023387">
    <property type="entry name" value="DUF1653-like_dom"/>
</dbReference>
<accession>A0ABW9GBI7</accession>
<sequence>MSDSPSVEKDNNIPLPGLYRHFKGNNYEVLDVVRHSETEEWMVLYRPCYGERALWVRPLSLFNQPAEKNGASCMRFTLIKLANSSINQRGAYADNHPHC</sequence>
<name>A0ABW9GBI7_9GAMM</name>
<protein>
    <submittedName>
        <fullName evidence="2">DUF1653 domain-containing protein</fullName>
    </submittedName>
</protein>
<evidence type="ECO:0000313" key="2">
    <source>
        <dbReference type="EMBL" id="MFM2486126.1"/>
    </source>
</evidence>
<feature type="domain" description="DUF1653" evidence="1">
    <location>
        <begin position="17"/>
        <end position="77"/>
    </location>
</feature>
<dbReference type="Proteomes" id="UP001629953">
    <property type="component" value="Unassembled WGS sequence"/>
</dbReference>
<organism evidence="2 3">
    <name type="scientific">Celerinatantimonas yamalensis</name>
    <dbReference type="NCBI Taxonomy" id="559956"/>
    <lineage>
        <taxon>Bacteria</taxon>
        <taxon>Pseudomonadati</taxon>
        <taxon>Pseudomonadota</taxon>
        <taxon>Gammaproteobacteria</taxon>
        <taxon>Celerinatantimonadaceae</taxon>
        <taxon>Celerinatantimonas</taxon>
    </lineage>
</organism>
<dbReference type="InterPro" id="IPR037135">
    <property type="entry name" value="DUF1653-like_dom_sf"/>
</dbReference>
<evidence type="ECO:0000259" key="1">
    <source>
        <dbReference type="Pfam" id="PF07866"/>
    </source>
</evidence>
<dbReference type="EMBL" id="JBEQCT010000007">
    <property type="protein sequence ID" value="MFM2486126.1"/>
    <property type="molecule type" value="Genomic_DNA"/>
</dbReference>
<evidence type="ECO:0000313" key="3">
    <source>
        <dbReference type="Proteomes" id="UP001629953"/>
    </source>
</evidence>
<keyword evidence="3" id="KW-1185">Reference proteome</keyword>
<dbReference type="RefSeq" id="WP_408624409.1">
    <property type="nucleotide sequence ID" value="NZ_JBEQCT010000007.1"/>
</dbReference>
<comment type="caution">
    <text evidence="2">The sequence shown here is derived from an EMBL/GenBank/DDBJ whole genome shotgun (WGS) entry which is preliminary data.</text>
</comment>
<dbReference type="Gene3D" id="2.30.30.320">
    <property type="entry name" value="DUF1653-like domain"/>
    <property type="match status" value="1"/>
</dbReference>
<reference evidence="2 3" key="1">
    <citation type="journal article" date="2013" name="Int. J. Syst. Evol. Microbiol.">
        <title>Celerinatantimonas yamalensis sp. nov., a cold-adapted diazotrophic bacterium from a cold permafrost brine.</title>
        <authorList>
            <person name="Shcherbakova V."/>
            <person name="Chuvilskaya N."/>
            <person name="Rivkina E."/>
            <person name="Demidov N."/>
            <person name="Uchaeva V."/>
            <person name="Suetin S."/>
            <person name="Suzina N."/>
            <person name="Gilichinsky D."/>
        </authorList>
    </citation>
    <scope>NUCLEOTIDE SEQUENCE [LARGE SCALE GENOMIC DNA]</scope>
    <source>
        <strain evidence="2 3">C7</strain>
    </source>
</reference>
<gene>
    <name evidence="2" type="ORF">ABUE30_13825</name>
</gene>
<proteinExistence type="predicted"/>